<dbReference type="SMART" id="SM00342">
    <property type="entry name" value="HTH_ARAC"/>
    <property type="match status" value="1"/>
</dbReference>
<name>A0A927BWA5_9BACL</name>
<sequence>MKEKQSNSTRGIVHADAGRDKFSLARFEPGPGLEPFVEHYWALGYDVPPDTPYTQTVLSYPNVHLAFEQDEHGRRGLVYGVPQRPFVRELRGAGHVLGVKFRAGGFYPFWRQDVARLTGATAPASVVFGTEAAAWADAVLDADGDAARAETAERLLGAKLPQRDSRAELAERIVQETMRDPHMLGVEQLSARYGLSIRQLQRLFRRTVGVTPKWVIKRFRLQEAALQLERGEAGHWAELALQLGYYDQAHFIKDFKSVLGVSPAAYRREAAAPPSPGNERS</sequence>
<dbReference type="PANTHER" id="PTHR46796">
    <property type="entry name" value="HTH-TYPE TRANSCRIPTIONAL ACTIVATOR RHAS-RELATED"/>
    <property type="match status" value="1"/>
</dbReference>
<evidence type="ECO:0000259" key="4">
    <source>
        <dbReference type="PROSITE" id="PS01124"/>
    </source>
</evidence>
<organism evidence="5 6">
    <name type="scientific">Paenibacillus sabuli</name>
    <dbReference type="NCBI Taxonomy" id="2772509"/>
    <lineage>
        <taxon>Bacteria</taxon>
        <taxon>Bacillati</taxon>
        <taxon>Bacillota</taxon>
        <taxon>Bacilli</taxon>
        <taxon>Bacillales</taxon>
        <taxon>Paenibacillaceae</taxon>
        <taxon>Paenibacillus</taxon>
    </lineage>
</organism>
<dbReference type="InterPro" id="IPR050204">
    <property type="entry name" value="AraC_XylS_family_regulators"/>
</dbReference>
<accession>A0A927BWA5</accession>
<dbReference type="Pfam" id="PF20240">
    <property type="entry name" value="DUF6597"/>
    <property type="match status" value="1"/>
</dbReference>
<dbReference type="GO" id="GO:0043565">
    <property type="term" value="F:sequence-specific DNA binding"/>
    <property type="evidence" value="ECO:0007669"/>
    <property type="project" value="InterPro"/>
</dbReference>
<dbReference type="PROSITE" id="PS01124">
    <property type="entry name" value="HTH_ARAC_FAMILY_2"/>
    <property type="match status" value="1"/>
</dbReference>
<dbReference type="RefSeq" id="WP_190919292.1">
    <property type="nucleotide sequence ID" value="NZ_JACXIZ010000026.1"/>
</dbReference>
<keyword evidence="2" id="KW-0238">DNA-binding</keyword>
<evidence type="ECO:0000313" key="6">
    <source>
        <dbReference type="Proteomes" id="UP000621560"/>
    </source>
</evidence>
<reference evidence="5" key="1">
    <citation type="submission" date="2020-09" db="EMBL/GenBank/DDBJ databases">
        <title>A novel bacterium of genus Paenibacillus, isolated from South China Sea.</title>
        <authorList>
            <person name="Huang H."/>
            <person name="Mo K."/>
            <person name="Hu Y."/>
        </authorList>
    </citation>
    <scope>NUCLEOTIDE SEQUENCE</scope>
    <source>
        <strain evidence="5">IB182496</strain>
    </source>
</reference>
<evidence type="ECO:0000256" key="1">
    <source>
        <dbReference type="ARBA" id="ARBA00023015"/>
    </source>
</evidence>
<keyword evidence="1" id="KW-0805">Transcription regulation</keyword>
<dbReference type="InterPro" id="IPR046532">
    <property type="entry name" value="DUF6597"/>
</dbReference>
<dbReference type="AlphaFoldDB" id="A0A927BWA5"/>
<keyword evidence="6" id="KW-1185">Reference proteome</keyword>
<gene>
    <name evidence="5" type="ORF">IDH44_15885</name>
</gene>
<evidence type="ECO:0000256" key="2">
    <source>
        <dbReference type="ARBA" id="ARBA00023125"/>
    </source>
</evidence>
<dbReference type="Pfam" id="PF12833">
    <property type="entry name" value="HTH_18"/>
    <property type="match status" value="1"/>
</dbReference>
<comment type="caution">
    <text evidence="5">The sequence shown here is derived from an EMBL/GenBank/DDBJ whole genome shotgun (WGS) entry which is preliminary data.</text>
</comment>
<evidence type="ECO:0000256" key="3">
    <source>
        <dbReference type="ARBA" id="ARBA00023163"/>
    </source>
</evidence>
<dbReference type="InterPro" id="IPR018060">
    <property type="entry name" value="HTH_AraC"/>
</dbReference>
<protein>
    <submittedName>
        <fullName evidence="5">Helix-turn-helix transcriptional regulator</fullName>
    </submittedName>
</protein>
<dbReference type="Proteomes" id="UP000621560">
    <property type="component" value="Unassembled WGS sequence"/>
</dbReference>
<keyword evidence="3" id="KW-0804">Transcription</keyword>
<proteinExistence type="predicted"/>
<dbReference type="EMBL" id="JACXIZ010000026">
    <property type="protein sequence ID" value="MBD2846679.1"/>
    <property type="molecule type" value="Genomic_DNA"/>
</dbReference>
<dbReference type="GO" id="GO:0003700">
    <property type="term" value="F:DNA-binding transcription factor activity"/>
    <property type="evidence" value="ECO:0007669"/>
    <property type="project" value="InterPro"/>
</dbReference>
<dbReference type="Gene3D" id="1.10.10.60">
    <property type="entry name" value="Homeodomain-like"/>
    <property type="match status" value="1"/>
</dbReference>
<dbReference type="SUPFAM" id="SSF46689">
    <property type="entry name" value="Homeodomain-like"/>
    <property type="match status" value="1"/>
</dbReference>
<feature type="domain" description="HTH araC/xylS-type" evidence="4">
    <location>
        <begin position="168"/>
        <end position="269"/>
    </location>
</feature>
<evidence type="ECO:0000313" key="5">
    <source>
        <dbReference type="EMBL" id="MBD2846679.1"/>
    </source>
</evidence>
<dbReference type="InterPro" id="IPR009057">
    <property type="entry name" value="Homeodomain-like_sf"/>
</dbReference>